<dbReference type="CDD" id="cd00834">
    <property type="entry name" value="KAS_I_II"/>
    <property type="match status" value="1"/>
</dbReference>
<comment type="function">
    <text evidence="11">Involved in the type II fatty acid elongation cycle. Catalyzes the elongation of a wide range of acyl-ACP by the addition of two carbons from malonyl-ACP to an acyl acceptor. Can efficiently catalyze the conversion of palmitoleoyl-ACP (cis-hexadec-9-enoyl-ACP) to cis-vaccenoyl-ACP (cis-octadec-11-enoyl-ACP), an essential step in the thermal regulation of fatty acid composition.</text>
</comment>
<dbReference type="PANTHER" id="PTHR11712:SF336">
    <property type="entry name" value="3-OXOACYL-[ACYL-CARRIER-PROTEIN] SYNTHASE, MITOCHONDRIAL"/>
    <property type="match status" value="1"/>
</dbReference>
<evidence type="ECO:0000256" key="9">
    <source>
        <dbReference type="ARBA" id="ARBA00023160"/>
    </source>
</evidence>
<evidence type="ECO:0000256" key="13">
    <source>
        <dbReference type="RuleBase" id="RU003694"/>
    </source>
</evidence>
<dbReference type="GO" id="GO:0006633">
    <property type="term" value="P:fatty acid biosynthetic process"/>
    <property type="evidence" value="ECO:0007669"/>
    <property type="project" value="UniProtKB-UniRule"/>
</dbReference>
<comment type="similarity">
    <text evidence="2 11 13">Belongs to the thiolase-like superfamily. Beta-ketoacyl-ACP synthases family.</text>
</comment>
<name>A0A7W7ZRQ6_9BACT</name>
<comment type="caution">
    <text evidence="15">The sequence shown here is derived from an EMBL/GenBank/DDBJ whole genome shotgun (WGS) entry which is preliminary data.</text>
</comment>
<keyword evidence="5 11" id="KW-0444">Lipid biosynthesis</keyword>
<dbReference type="PANTHER" id="PTHR11712">
    <property type="entry name" value="POLYKETIDE SYNTHASE-RELATED"/>
    <property type="match status" value="1"/>
</dbReference>
<proteinExistence type="inferred from homology"/>
<evidence type="ECO:0000256" key="6">
    <source>
        <dbReference type="ARBA" id="ARBA00022679"/>
    </source>
</evidence>
<dbReference type="NCBIfam" id="NF004970">
    <property type="entry name" value="PRK06333.1"/>
    <property type="match status" value="1"/>
</dbReference>
<evidence type="ECO:0000256" key="11">
    <source>
        <dbReference type="PIRNR" id="PIRNR000447"/>
    </source>
</evidence>
<organism evidence="15 16">
    <name type="scientific">Granulicella mallensis</name>
    <dbReference type="NCBI Taxonomy" id="940614"/>
    <lineage>
        <taxon>Bacteria</taxon>
        <taxon>Pseudomonadati</taxon>
        <taxon>Acidobacteriota</taxon>
        <taxon>Terriglobia</taxon>
        <taxon>Terriglobales</taxon>
        <taxon>Acidobacteriaceae</taxon>
        <taxon>Granulicella</taxon>
    </lineage>
</organism>
<evidence type="ECO:0000256" key="5">
    <source>
        <dbReference type="ARBA" id="ARBA00022516"/>
    </source>
</evidence>
<dbReference type="PIRSF" id="PIRSF000447">
    <property type="entry name" value="KAS_II"/>
    <property type="match status" value="1"/>
</dbReference>
<dbReference type="SUPFAM" id="SSF53901">
    <property type="entry name" value="Thiolase-like"/>
    <property type="match status" value="2"/>
</dbReference>
<keyword evidence="10 11" id="KW-0012">Acyltransferase</keyword>
<dbReference type="UniPathway" id="UPA00094"/>
<dbReference type="PROSITE" id="PS52004">
    <property type="entry name" value="KS3_2"/>
    <property type="match status" value="1"/>
</dbReference>
<evidence type="ECO:0000256" key="1">
    <source>
        <dbReference type="ARBA" id="ARBA00005194"/>
    </source>
</evidence>
<comment type="pathway">
    <text evidence="1 11">Lipid metabolism; fatty acid biosynthesis.</text>
</comment>
<evidence type="ECO:0000256" key="7">
    <source>
        <dbReference type="ARBA" id="ARBA00022832"/>
    </source>
</evidence>
<gene>
    <name evidence="15" type="ORF">HDF15_003307</name>
</gene>
<keyword evidence="6 11" id="KW-0808">Transferase</keyword>
<keyword evidence="9 11" id="KW-0275">Fatty acid biosynthesis</keyword>
<evidence type="ECO:0000256" key="2">
    <source>
        <dbReference type="ARBA" id="ARBA00008467"/>
    </source>
</evidence>
<evidence type="ECO:0000256" key="4">
    <source>
        <dbReference type="ARBA" id="ARBA00014657"/>
    </source>
</evidence>
<sequence length="421" mass="44539">MKPIELRAVRRVVVTGVGLVSPVGIGTEETWEALLRGDSGIAPITLFYASRFACRFAGEVKSFTPETYIDRKDIKKMGRFIQFAMAASEFAMTQAGLQITPENAERAGVYVGSGIGAFEVIEREHAKLLTGGPDRVSPFFINATIANLASGQISIKYGATGPNLTCSTACTTGAHGVGEAWHIIRRGDADVMICGGSEAAVTPLSVAGFAAMRALSTNNENAVRASRPWDSQRDGFVVGEGAGVLLLEELTHATRRGATILAELVGYAANSDAFHTNAPPEDGRGVRRVMELAMKSAGIDPSQVQYLNAHATSTPLGDRAEAQAILDAFGDHASTLLVSSTKSMTGHLLGGAGSLEAGITVLALRDQTAPPTTNIDHLDECCRLNLVRDKGVAIVMEYAMSNSFGFGGTNASLVFRRFLQT</sequence>
<feature type="domain" description="Ketosynthase family 3 (KS3)" evidence="14">
    <location>
        <begin position="9"/>
        <end position="417"/>
    </location>
</feature>
<dbReference type="GO" id="GO:0005829">
    <property type="term" value="C:cytosol"/>
    <property type="evidence" value="ECO:0007669"/>
    <property type="project" value="TreeGrafter"/>
</dbReference>
<dbReference type="InterPro" id="IPR017568">
    <property type="entry name" value="3-oxoacyl-ACP_synth-2"/>
</dbReference>
<evidence type="ECO:0000256" key="3">
    <source>
        <dbReference type="ARBA" id="ARBA00012356"/>
    </source>
</evidence>
<comment type="catalytic activity">
    <reaction evidence="11">
        <text>a fatty acyl-[ACP] + malonyl-[ACP] + H(+) = a 3-oxoacyl-[ACP] + holo-[ACP] + CO2</text>
        <dbReference type="Rhea" id="RHEA:22836"/>
        <dbReference type="Rhea" id="RHEA-COMP:9623"/>
        <dbReference type="Rhea" id="RHEA-COMP:9685"/>
        <dbReference type="Rhea" id="RHEA-COMP:9916"/>
        <dbReference type="Rhea" id="RHEA-COMP:14125"/>
        <dbReference type="ChEBI" id="CHEBI:15378"/>
        <dbReference type="ChEBI" id="CHEBI:16526"/>
        <dbReference type="ChEBI" id="CHEBI:64479"/>
        <dbReference type="ChEBI" id="CHEBI:78449"/>
        <dbReference type="ChEBI" id="CHEBI:78776"/>
        <dbReference type="ChEBI" id="CHEBI:138651"/>
    </reaction>
</comment>
<evidence type="ECO:0000256" key="12">
    <source>
        <dbReference type="PIRSR" id="PIRSR000447-1"/>
    </source>
</evidence>
<dbReference type="AlphaFoldDB" id="A0A7W7ZRQ6"/>
<dbReference type="InterPro" id="IPR016039">
    <property type="entry name" value="Thiolase-like"/>
</dbReference>
<dbReference type="RefSeq" id="WP_184257256.1">
    <property type="nucleotide sequence ID" value="NZ_JACHIO010000013.1"/>
</dbReference>
<accession>A0A7W7ZRQ6</accession>
<dbReference type="InterPro" id="IPR014030">
    <property type="entry name" value="Ketoacyl_synth_N"/>
</dbReference>
<evidence type="ECO:0000256" key="10">
    <source>
        <dbReference type="ARBA" id="ARBA00023315"/>
    </source>
</evidence>
<dbReference type="EMBL" id="JACHIO010000013">
    <property type="protein sequence ID" value="MBB5064945.1"/>
    <property type="molecule type" value="Genomic_DNA"/>
</dbReference>
<dbReference type="Proteomes" id="UP000584867">
    <property type="component" value="Unassembled WGS sequence"/>
</dbReference>
<dbReference type="EC" id="2.3.1.179" evidence="3 11"/>
<evidence type="ECO:0000259" key="14">
    <source>
        <dbReference type="PROSITE" id="PS52004"/>
    </source>
</evidence>
<reference evidence="15 16" key="1">
    <citation type="submission" date="2020-08" db="EMBL/GenBank/DDBJ databases">
        <title>Genomic Encyclopedia of Type Strains, Phase IV (KMG-V): Genome sequencing to study the core and pangenomes of soil and plant-associated prokaryotes.</title>
        <authorList>
            <person name="Whitman W."/>
        </authorList>
    </citation>
    <scope>NUCLEOTIDE SEQUENCE [LARGE SCALE GENOMIC DNA]</scope>
    <source>
        <strain evidence="15 16">X5P3</strain>
    </source>
</reference>
<dbReference type="InterPro" id="IPR014031">
    <property type="entry name" value="Ketoacyl_synth_C"/>
</dbReference>
<dbReference type="GO" id="GO:0004315">
    <property type="term" value="F:3-oxoacyl-[acyl-carrier-protein] synthase activity"/>
    <property type="evidence" value="ECO:0007669"/>
    <property type="project" value="UniProtKB-UniRule"/>
</dbReference>
<dbReference type="SMART" id="SM00825">
    <property type="entry name" value="PKS_KS"/>
    <property type="match status" value="1"/>
</dbReference>
<evidence type="ECO:0000256" key="8">
    <source>
        <dbReference type="ARBA" id="ARBA00023098"/>
    </source>
</evidence>
<evidence type="ECO:0000313" key="16">
    <source>
        <dbReference type="Proteomes" id="UP000584867"/>
    </source>
</evidence>
<comment type="catalytic activity">
    <reaction evidence="11">
        <text>(9Z)-hexadecenoyl-[ACP] + malonyl-[ACP] + H(+) = 3-oxo-(11Z)-octadecenoyl-[ACP] + holo-[ACP] + CO2</text>
        <dbReference type="Rhea" id="RHEA:55040"/>
        <dbReference type="Rhea" id="RHEA-COMP:9623"/>
        <dbReference type="Rhea" id="RHEA-COMP:9685"/>
        <dbReference type="Rhea" id="RHEA-COMP:10800"/>
        <dbReference type="Rhea" id="RHEA-COMP:14074"/>
        <dbReference type="ChEBI" id="CHEBI:15378"/>
        <dbReference type="ChEBI" id="CHEBI:16526"/>
        <dbReference type="ChEBI" id="CHEBI:64479"/>
        <dbReference type="ChEBI" id="CHEBI:78449"/>
        <dbReference type="ChEBI" id="CHEBI:83989"/>
        <dbReference type="ChEBI" id="CHEBI:138538"/>
        <dbReference type="EC" id="2.3.1.179"/>
    </reaction>
</comment>
<dbReference type="Gene3D" id="3.40.47.10">
    <property type="match status" value="1"/>
</dbReference>
<dbReference type="InterPro" id="IPR000794">
    <property type="entry name" value="Beta-ketoacyl_synthase"/>
</dbReference>
<dbReference type="FunFam" id="3.40.47.10:FF:000009">
    <property type="entry name" value="3-oxoacyl-[acyl-carrier-protein] synthase 2"/>
    <property type="match status" value="1"/>
</dbReference>
<keyword evidence="7" id="KW-0276">Fatty acid metabolism</keyword>
<dbReference type="Pfam" id="PF02801">
    <property type="entry name" value="Ketoacyl-synt_C"/>
    <property type="match status" value="1"/>
</dbReference>
<dbReference type="NCBIfam" id="TIGR03150">
    <property type="entry name" value="fabF"/>
    <property type="match status" value="1"/>
</dbReference>
<keyword evidence="8" id="KW-0443">Lipid metabolism</keyword>
<dbReference type="Pfam" id="PF00109">
    <property type="entry name" value="ketoacyl-synt"/>
    <property type="match status" value="1"/>
</dbReference>
<dbReference type="InterPro" id="IPR020841">
    <property type="entry name" value="PKS_Beta-ketoAc_synthase_dom"/>
</dbReference>
<protein>
    <recommendedName>
        <fullName evidence="4 11">3-oxoacyl-[acyl-carrier-protein] synthase 2</fullName>
        <ecNumber evidence="3 11">2.3.1.179</ecNumber>
    </recommendedName>
</protein>
<dbReference type="NCBIfam" id="NF005589">
    <property type="entry name" value="PRK07314.1"/>
    <property type="match status" value="1"/>
</dbReference>
<evidence type="ECO:0000313" key="15">
    <source>
        <dbReference type="EMBL" id="MBB5064945.1"/>
    </source>
</evidence>
<feature type="active site" description="For beta-ketoacyl synthase activity" evidence="12">
    <location>
        <position position="170"/>
    </location>
</feature>